<protein>
    <submittedName>
        <fullName evidence="2">Bor family protein</fullName>
    </submittedName>
</protein>
<name>A0ABU9JCT2_AEREN</name>
<feature type="signal peptide" evidence="1">
    <location>
        <begin position="1"/>
        <end position="28"/>
    </location>
</feature>
<organism evidence="2 3">
    <name type="scientific">Aeromonas enteropelogenes</name>
    <name type="common">Aeromonas trota</name>
    <dbReference type="NCBI Taxonomy" id="29489"/>
    <lineage>
        <taxon>Bacteria</taxon>
        <taxon>Pseudomonadati</taxon>
        <taxon>Pseudomonadota</taxon>
        <taxon>Gammaproteobacteria</taxon>
        <taxon>Aeromonadales</taxon>
        <taxon>Aeromonadaceae</taxon>
        <taxon>Aeromonas</taxon>
    </lineage>
</organism>
<evidence type="ECO:0000256" key="1">
    <source>
        <dbReference type="SAM" id="SignalP"/>
    </source>
</evidence>
<comment type="caution">
    <text evidence="2">The sequence shown here is derived from an EMBL/GenBank/DDBJ whole genome shotgun (WGS) entry which is preliminary data.</text>
</comment>
<gene>
    <name evidence="2" type="ORF">V1482_10405</name>
</gene>
<dbReference type="RefSeq" id="WP_342017194.1">
    <property type="nucleotide sequence ID" value="NZ_JAVTII010000003.1"/>
</dbReference>
<reference evidence="2 3" key="1">
    <citation type="submission" date="2024-01" db="EMBL/GenBank/DDBJ databases">
        <title>Horizontal gene transfer in Aeromonas trota.</title>
        <authorList>
            <person name="Otero Olarra J.E."/>
            <person name="Perez Valdespino A."/>
        </authorList>
    </citation>
    <scope>NUCLEOTIDE SEQUENCE [LARGE SCALE GENOMIC DNA]</scope>
    <source>
        <strain evidence="2 3">9.1</strain>
    </source>
</reference>
<sequence>MTFVKVKQMKKVVWMACCALLLSGCARQTFFVHEGNPGQPNREVSHDFVLAGIGQSEMVDASLACHGDPRKVVRVEMQQSPQDALMAVLTLGIYTSRTARVYCNL</sequence>
<dbReference type="PROSITE" id="PS51257">
    <property type="entry name" value="PROKAR_LIPOPROTEIN"/>
    <property type="match status" value="1"/>
</dbReference>
<feature type="chain" id="PRO_5045098664" evidence="1">
    <location>
        <begin position="29"/>
        <end position="105"/>
    </location>
</feature>
<evidence type="ECO:0000313" key="3">
    <source>
        <dbReference type="Proteomes" id="UP001491613"/>
    </source>
</evidence>
<dbReference type="EMBL" id="JAZDDP010000003">
    <property type="protein sequence ID" value="MEL3919826.1"/>
    <property type="molecule type" value="Genomic_DNA"/>
</dbReference>
<keyword evidence="3" id="KW-1185">Reference proteome</keyword>
<keyword evidence="1" id="KW-0732">Signal</keyword>
<dbReference type="Proteomes" id="UP001491613">
    <property type="component" value="Unassembled WGS sequence"/>
</dbReference>
<evidence type="ECO:0000313" key="2">
    <source>
        <dbReference type="EMBL" id="MEL3919826.1"/>
    </source>
</evidence>
<dbReference type="Pfam" id="PF06291">
    <property type="entry name" value="Lambda_Bor"/>
    <property type="match status" value="1"/>
</dbReference>
<accession>A0ABU9JCT2</accession>
<proteinExistence type="predicted"/>
<dbReference type="InterPro" id="IPR010438">
    <property type="entry name" value="Lambda_Bor"/>
</dbReference>